<evidence type="ECO:0000313" key="1">
    <source>
        <dbReference type="EMBL" id="MDC5742842.1"/>
    </source>
</evidence>
<dbReference type="Proteomes" id="UP001150001">
    <property type="component" value="Unassembled WGS sequence"/>
</dbReference>
<gene>
    <name evidence="2" type="ORF">AZ468_04610</name>
    <name evidence="1" type="ORF">OPW20_22550</name>
</gene>
<evidence type="ECO:0000313" key="2">
    <source>
        <dbReference type="EMBL" id="OAN00413.1"/>
    </source>
</evidence>
<reference evidence="1" key="2">
    <citation type="submission" date="2022-11" db="EMBL/GenBank/DDBJ databases">
        <title>Role of the vibriolysin VemA secreted by the emergent pathogen Vibrio europaeus in the colonization of Manila clam mucus.</title>
        <authorList>
            <person name="Martinez C."/>
            <person name="Rodriguez S."/>
            <person name="Vences A."/>
            <person name="Barja J.L."/>
            <person name="Toranzo A.E."/>
            <person name="Dubert J."/>
        </authorList>
    </citation>
    <scope>NUCLEOTIDE SEQUENCE</scope>
    <source>
        <strain evidence="1">3454</strain>
    </source>
</reference>
<organism evidence="2 3">
    <name type="scientific">Vibrio europaeus</name>
    <dbReference type="NCBI Taxonomy" id="300876"/>
    <lineage>
        <taxon>Bacteria</taxon>
        <taxon>Pseudomonadati</taxon>
        <taxon>Pseudomonadota</taxon>
        <taxon>Gammaproteobacteria</taxon>
        <taxon>Vibrionales</taxon>
        <taxon>Vibrionaceae</taxon>
        <taxon>Vibrio</taxon>
        <taxon>Vibrio oreintalis group</taxon>
    </lineage>
</organism>
<reference evidence="2 3" key="1">
    <citation type="submission" date="2016-03" db="EMBL/GenBank/DDBJ databases">
        <title>Draft genome sequence of the Vibrio tubiashii subs. europaeus.</title>
        <authorList>
            <person name="Spinard E."/>
            <person name="Dubert J."/>
            <person name="Nelson D.R."/>
            <person name="Barja J.L."/>
        </authorList>
    </citation>
    <scope>NUCLEOTIDE SEQUENCE [LARGE SCALE GENOMIC DNA]</scope>
    <source>
        <strain evidence="3">PP-638</strain>
        <strain evidence="2">PP2-638</strain>
    </source>
</reference>
<dbReference type="EMBL" id="JAPFIT010000030">
    <property type="protein sequence ID" value="MDC5742842.1"/>
    <property type="molecule type" value="Genomic_DNA"/>
</dbReference>
<dbReference type="EMBL" id="LUAX01000001">
    <property type="protein sequence ID" value="OAN00413.1"/>
    <property type="molecule type" value="Genomic_DNA"/>
</dbReference>
<comment type="caution">
    <text evidence="2">The sequence shown here is derived from an EMBL/GenBank/DDBJ whole genome shotgun (WGS) entry which is preliminary data.</text>
</comment>
<protein>
    <submittedName>
        <fullName evidence="2">Uncharacterized protein</fullName>
    </submittedName>
</protein>
<keyword evidence="4" id="KW-1185">Reference proteome</keyword>
<dbReference type="Proteomes" id="UP000094761">
    <property type="component" value="Unassembled WGS sequence"/>
</dbReference>
<dbReference type="GeneID" id="78074966"/>
<sequence length="111" mass="12655">MSKEISERLFRSLGTHALKAFSLSERGLTLVVAPWENLEDEAVAVFSELEVSYIEADSGTQDFSTDFNLPWDIIRFDSYQIEDNLWEFGLCCSEIKVGFKSKMPEISFSSK</sequence>
<dbReference type="OrthoDB" id="6315249at2"/>
<proteinExistence type="predicted"/>
<accession>A0A178JE38</accession>
<evidence type="ECO:0000313" key="4">
    <source>
        <dbReference type="Proteomes" id="UP001150001"/>
    </source>
</evidence>
<evidence type="ECO:0000313" key="3">
    <source>
        <dbReference type="Proteomes" id="UP000094761"/>
    </source>
</evidence>
<dbReference type="AlphaFoldDB" id="A0A178JE38"/>
<name>A0A178JE38_9VIBR</name>
<dbReference type="RefSeq" id="WP_069666342.1">
    <property type="nucleotide sequence ID" value="NZ_JAPFIM010000010.1"/>
</dbReference>